<organism evidence="2 3">
    <name type="scientific">Hyaloperonospora arabidopsidis (strain Emoy2)</name>
    <name type="common">Downy mildew agent</name>
    <name type="synonym">Peronospora arabidopsidis</name>
    <dbReference type="NCBI Taxonomy" id="559515"/>
    <lineage>
        <taxon>Eukaryota</taxon>
        <taxon>Sar</taxon>
        <taxon>Stramenopiles</taxon>
        <taxon>Oomycota</taxon>
        <taxon>Peronosporomycetes</taxon>
        <taxon>Peronosporales</taxon>
        <taxon>Peronosporaceae</taxon>
        <taxon>Hyaloperonospora</taxon>
    </lineage>
</organism>
<evidence type="ECO:0000313" key="2">
    <source>
        <dbReference type="EnsemblProtists" id="HpaP800364"/>
    </source>
</evidence>
<evidence type="ECO:0000313" key="3">
    <source>
        <dbReference type="Proteomes" id="UP000011713"/>
    </source>
</evidence>
<reference evidence="2" key="2">
    <citation type="submission" date="2015-06" db="UniProtKB">
        <authorList>
            <consortium name="EnsemblProtists"/>
        </authorList>
    </citation>
    <scope>IDENTIFICATION</scope>
    <source>
        <strain evidence="2">Emoy2</strain>
    </source>
</reference>
<name>M4B266_HYAAE</name>
<dbReference type="SUPFAM" id="SSF52540">
    <property type="entry name" value="P-loop containing nucleoside triphosphate hydrolases"/>
    <property type="match status" value="1"/>
</dbReference>
<dbReference type="InterPro" id="IPR027417">
    <property type="entry name" value="P-loop_NTPase"/>
</dbReference>
<dbReference type="Gene3D" id="3.40.50.300">
    <property type="entry name" value="P-loop containing nucleotide triphosphate hydrolases"/>
    <property type="match status" value="1"/>
</dbReference>
<dbReference type="AlphaFoldDB" id="M4B266"/>
<proteinExistence type="predicted"/>
<keyword evidence="1" id="KW-0732">Signal</keyword>
<dbReference type="HOGENOM" id="CLU_2390710_0_0_1"/>
<dbReference type="InParanoid" id="M4B266"/>
<dbReference type="EMBL" id="JH597777">
    <property type="status" value="NOT_ANNOTATED_CDS"/>
    <property type="molecule type" value="Genomic_DNA"/>
</dbReference>
<protein>
    <recommendedName>
        <fullName evidence="4">Helicase C-terminal domain-containing protein</fullName>
    </recommendedName>
</protein>
<keyword evidence="3" id="KW-1185">Reference proteome</keyword>
<evidence type="ECO:0008006" key="4">
    <source>
        <dbReference type="Google" id="ProtNLM"/>
    </source>
</evidence>
<feature type="signal peptide" evidence="1">
    <location>
        <begin position="1"/>
        <end position="17"/>
    </location>
</feature>
<dbReference type="Proteomes" id="UP000011713">
    <property type="component" value="Unassembled WGS sequence"/>
</dbReference>
<accession>M4B266</accession>
<feature type="chain" id="PRO_5004048437" description="Helicase C-terminal domain-containing protein" evidence="1">
    <location>
        <begin position="18"/>
        <end position="94"/>
    </location>
</feature>
<reference evidence="3" key="1">
    <citation type="journal article" date="2010" name="Science">
        <title>Signatures of adaptation to obligate biotrophy in the Hyaloperonospora arabidopsidis genome.</title>
        <authorList>
            <person name="Baxter L."/>
            <person name="Tripathy S."/>
            <person name="Ishaque N."/>
            <person name="Boot N."/>
            <person name="Cabral A."/>
            <person name="Kemen E."/>
            <person name="Thines M."/>
            <person name="Ah-Fong A."/>
            <person name="Anderson R."/>
            <person name="Badejoko W."/>
            <person name="Bittner-Eddy P."/>
            <person name="Boore J.L."/>
            <person name="Chibucos M.C."/>
            <person name="Coates M."/>
            <person name="Dehal P."/>
            <person name="Delehaunty K."/>
            <person name="Dong S."/>
            <person name="Downton P."/>
            <person name="Dumas B."/>
            <person name="Fabro G."/>
            <person name="Fronick C."/>
            <person name="Fuerstenberg S.I."/>
            <person name="Fulton L."/>
            <person name="Gaulin E."/>
            <person name="Govers F."/>
            <person name="Hughes L."/>
            <person name="Humphray S."/>
            <person name="Jiang R.H."/>
            <person name="Judelson H."/>
            <person name="Kamoun S."/>
            <person name="Kyung K."/>
            <person name="Meijer H."/>
            <person name="Minx P."/>
            <person name="Morris P."/>
            <person name="Nelson J."/>
            <person name="Phuntumart V."/>
            <person name="Qutob D."/>
            <person name="Rehmany A."/>
            <person name="Rougon-Cardoso A."/>
            <person name="Ryden P."/>
            <person name="Torto-Alalibo T."/>
            <person name="Studholme D."/>
            <person name="Wang Y."/>
            <person name="Win J."/>
            <person name="Wood J."/>
            <person name="Clifton S.W."/>
            <person name="Rogers J."/>
            <person name="Van den Ackerveken G."/>
            <person name="Jones J.D."/>
            <person name="McDowell J.M."/>
            <person name="Beynon J."/>
            <person name="Tyler B.M."/>
        </authorList>
    </citation>
    <scope>NUCLEOTIDE SEQUENCE [LARGE SCALE GENOMIC DNA]</scope>
    <source>
        <strain evidence="3">Emoy2</strain>
    </source>
</reference>
<dbReference type="VEuPathDB" id="FungiDB:HpaG800364"/>
<dbReference type="EnsemblProtists" id="HpaT800364">
    <property type="protein sequence ID" value="HpaP800364"/>
    <property type="gene ID" value="HpaG800364"/>
</dbReference>
<dbReference type="STRING" id="559515.M4B266"/>
<sequence>MMLLSVCLSVCLSGCLAVWITTVLGMQLRMSQSACTKAVYAFRMGKNVIMFSSDLLTWGIDYPDVLLVLKVYLHTFGLLRGDRTREALLERFLG</sequence>
<evidence type="ECO:0000256" key="1">
    <source>
        <dbReference type="SAM" id="SignalP"/>
    </source>
</evidence>